<keyword evidence="2 7" id="KW-0378">Hydrolase</keyword>
<evidence type="ECO:0000259" key="9">
    <source>
        <dbReference type="PROSITE" id="PS51192"/>
    </source>
</evidence>
<evidence type="ECO:0000259" key="11">
    <source>
        <dbReference type="PROSITE" id="PS51195"/>
    </source>
</evidence>
<dbReference type="GO" id="GO:0004386">
    <property type="term" value="F:helicase activity"/>
    <property type="evidence" value="ECO:0007669"/>
    <property type="project" value="UniProtKB-KW"/>
</dbReference>
<proteinExistence type="inferred from homology"/>
<dbReference type="InterPro" id="IPR000629">
    <property type="entry name" value="RNA-helicase_DEAD-box_CS"/>
</dbReference>
<dbReference type="CDD" id="cd18787">
    <property type="entry name" value="SF2_C_DEAD"/>
    <property type="match status" value="1"/>
</dbReference>
<feature type="short sequence motif" description="Q motif" evidence="6">
    <location>
        <begin position="1"/>
        <end position="29"/>
    </location>
</feature>
<dbReference type="SMART" id="SM00487">
    <property type="entry name" value="DEXDc"/>
    <property type="match status" value="1"/>
</dbReference>
<sequence length="411" mass="45701">MTFEELDLDPALLSAIEQQKYHKPTPIQEAAIPILMERQDILAGAATGTGKTAAFVLPALQFLLDEPERSNHPRVLILAPTRELAFQIHKVVKQLGHHCDFPSVIITGGFKMSQQMEFLRQPCDILVATPGRLAKIMEEDAVDLSDIEILIIDEADRMLDMGQGPTVRALIEAIPGDFQAGLFSATLGGGGIEKFAAEVLENPEVVQIDAPNQKSVQVQQAVYLANDKEHKHALLTSILNDASCESAIVFCNKKERAIEVTEFLQSQNLSAQVLHGDFIQAVRMEKMQKFKSGKIKILVATDVAARGLDMLNITHVINYDMPFRGDMYIHRIGRTGRAQQVGVAINLIERHDLPNLERIEYHLQQKLPVEKIAGLEPSFTLKDALKKATTKKKPKKTTKKKTAKKAVKKKR</sequence>
<dbReference type="InterPro" id="IPR044742">
    <property type="entry name" value="DEAD/DEAH_RhlB"/>
</dbReference>
<dbReference type="InterPro" id="IPR014014">
    <property type="entry name" value="RNA_helicase_DEAD_Q_motif"/>
</dbReference>
<dbReference type="InterPro" id="IPR027417">
    <property type="entry name" value="P-loop_NTPase"/>
</dbReference>
<dbReference type="PROSITE" id="PS51192">
    <property type="entry name" value="HELICASE_ATP_BIND_1"/>
    <property type="match status" value="1"/>
</dbReference>
<dbReference type="Gene3D" id="3.40.50.300">
    <property type="entry name" value="P-loop containing nucleotide triphosphate hydrolases"/>
    <property type="match status" value="2"/>
</dbReference>
<dbReference type="EMBL" id="CP102381">
    <property type="protein sequence ID" value="WEJ62365.1"/>
    <property type="molecule type" value="Genomic_DNA"/>
</dbReference>
<feature type="region of interest" description="Disordered" evidence="8">
    <location>
        <begin position="386"/>
        <end position="411"/>
    </location>
</feature>
<dbReference type="PROSITE" id="PS51195">
    <property type="entry name" value="Q_MOTIF"/>
    <property type="match status" value="1"/>
</dbReference>
<accession>A0ABY8C8T5</accession>
<evidence type="ECO:0000256" key="6">
    <source>
        <dbReference type="PROSITE-ProRule" id="PRU00552"/>
    </source>
</evidence>
<gene>
    <name evidence="12" type="ORF">NR989_10135</name>
</gene>
<evidence type="ECO:0000259" key="10">
    <source>
        <dbReference type="PROSITE" id="PS51194"/>
    </source>
</evidence>
<evidence type="ECO:0000256" key="2">
    <source>
        <dbReference type="ARBA" id="ARBA00022801"/>
    </source>
</evidence>
<dbReference type="InterPro" id="IPR050079">
    <property type="entry name" value="DEAD_box_RNA_helicase"/>
</dbReference>
<dbReference type="Proteomes" id="UP001222275">
    <property type="component" value="Chromosome"/>
</dbReference>
<dbReference type="InterPro" id="IPR001650">
    <property type="entry name" value="Helicase_C-like"/>
</dbReference>
<feature type="domain" description="DEAD-box RNA helicase Q" evidence="11">
    <location>
        <begin position="1"/>
        <end position="29"/>
    </location>
</feature>
<dbReference type="PANTHER" id="PTHR47959">
    <property type="entry name" value="ATP-DEPENDENT RNA HELICASE RHLE-RELATED"/>
    <property type="match status" value="1"/>
</dbReference>
<dbReference type="SMART" id="SM00490">
    <property type="entry name" value="HELICc"/>
    <property type="match status" value="1"/>
</dbReference>
<feature type="domain" description="Helicase ATP-binding" evidence="9">
    <location>
        <begin position="32"/>
        <end position="205"/>
    </location>
</feature>
<evidence type="ECO:0000256" key="3">
    <source>
        <dbReference type="ARBA" id="ARBA00022806"/>
    </source>
</evidence>
<evidence type="ECO:0000256" key="4">
    <source>
        <dbReference type="ARBA" id="ARBA00022840"/>
    </source>
</evidence>
<keyword evidence="3 7" id="KW-0347">Helicase</keyword>
<name>A0ABY8C8T5_9GAMM</name>
<dbReference type="Pfam" id="PF00270">
    <property type="entry name" value="DEAD"/>
    <property type="match status" value="1"/>
</dbReference>
<dbReference type="RefSeq" id="WP_275594622.1">
    <property type="nucleotide sequence ID" value="NZ_CP102381.1"/>
</dbReference>
<evidence type="ECO:0000256" key="1">
    <source>
        <dbReference type="ARBA" id="ARBA00022741"/>
    </source>
</evidence>
<dbReference type="InterPro" id="IPR014001">
    <property type="entry name" value="Helicase_ATP-bd"/>
</dbReference>
<evidence type="ECO:0000313" key="13">
    <source>
        <dbReference type="Proteomes" id="UP001222275"/>
    </source>
</evidence>
<evidence type="ECO:0000256" key="5">
    <source>
        <dbReference type="ARBA" id="ARBA00038437"/>
    </source>
</evidence>
<dbReference type="PROSITE" id="PS00039">
    <property type="entry name" value="DEAD_ATP_HELICASE"/>
    <property type="match status" value="1"/>
</dbReference>
<evidence type="ECO:0000313" key="12">
    <source>
        <dbReference type="EMBL" id="WEJ62365.1"/>
    </source>
</evidence>
<evidence type="ECO:0000256" key="8">
    <source>
        <dbReference type="SAM" id="MobiDB-lite"/>
    </source>
</evidence>
<dbReference type="Pfam" id="PF00271">
    <property type="entry name" value="Helicase_C"/>
    <property type="match status" value="1"/>
</dbReference>
<dbReference type="PROSITE" id="PS51194">
    <property type="entry name" value="HELICASE_CTER"/>
    <property type="match status" value="1"/>
</dbReference>
<dbReference type="CDD" id="cd00268">
    <property type="entry name" value="DEADc"/>
    <property type="match status" value="1"/>
</dbReference>
<reference evidence="12 13" key="1">
    <citation type="submission" date="2022-06" db="EMBL/GenBank/DDBJ databases">
        <title>Thiomicrohabdus sp. nov, an obligately chemolithoautotrophic, sulfur-oxidizing bacterium isolated from beach of Guanyin Mountain. Amoy.</title>
        <authorList>
            <person name="Zhu H."/>
        </authorList>
    </citation>
    <scope>NUCLEOTIDE SEQUENCE [LARGE SCALE GENOMIC DNA]</scope>
    <source>
        <strain evidence="12 13">XGS-01</strain>
    </source>
</reference>
<dbReference type="SUPFAM" id="SSF52540">
    <property type="entry name" value="P-loop containing nucleoside triphosphate hydrolases"/>
    <property type="match status" value="1"/>
</dbReference>
<dbReference type="InterPro" id="IPR011545">
    <property type="entry name" value="DEAD/DEAH_box_helicase_dom"/>
</dbReference>
<comment type="similarity">
    <text evidence="5 7">Belongs to the DEAD box helicase family.</text>
</comment>
<feature type="compositionally biased region" description="Basic residues" evidence="8">
    <location>
        <begin position="388"/>
        <end position="411"/>
    </location>
</feature>
<keyword evidence="1 7" id="KW-0547">Nucleotide-binding</keyword>
<keyword evidence="13" id="KW-1185">Reference proteome</keyword>
<dbReference type="PANTHER" id="PTHR47959:SF17">
    <property type="entry name" value="ATP-DEPENDENT RNA HELICASE DEAD BOX FAMILY"/>
    <property type="match status" value="1"/>
</dbReference>
<keyword evidence="4 7" id="KW-0067">ATP-binding</keyword>
<evidence type="ECO:0000256" key="7">
    <source>
        <dbReference type="RuleBase" id="RU000492"/>
    </source>
</evidence>
<feature type="domain" description="Helicase C-terminal" evidence="10">
    <location>
        <begin position="234"/>
        <end position="380"/>
    </location>
</feature>
<protein>
    <submittedName>
        <fullName evidence="12">DEAD/DEAH box helicase</fullName>
    </submittedName>
</protein>
<organism evidence="12 13">
    <name type="scientific">Thiomicrorhabdus lithotrophica</name>
    <dbReference type="NCBI Taxonomy" id="2949997"/>
    <lineage>
        <taxon>Bacteria</taxon>
        <taxon>Pseudomonadati</taxon>
        <taxon>Pseudomonadota</taxon>
        <taxon>Gammaproteobacteria</taxon>
        <taxon>Thiotrichales</taxon>
        <taxon>Piscirickettsiaceae</taxon>
        <taxon>Thiomicrorhabdus</taxon>
    </lineage>
</organism>